<gene>
    <name evidence="1" type="ORF">PACLA_8A030376</name>
</gene>
<dbReference type="Proteomes" id="UP001152795">
    <property type="component" value="Unassembled WGS sequence"/>
</dbReference>
<dbReference type="OrthoDB" id="10048010at2759"/>
<reference evidence="1" key="1">
    <citation type="submission" date="2020-04" db="EMBL/GenBank/DDBJ databases">
        <authorList>
            <person name="Alioto T."/>
            <person name="Alioto T."/>
            <person name="Gomez Garrido J."/>
        </authorList>
    </citation>
    <scope>NUCLEOTIDE SEQUENCE</scope>
    <source>
        <strain evidence="1">A484AB</strain>
    </source>
</reference>
<evidence type="ECO:0000313" key="1">
    <source>
        <dbReference type="EMBL" id="CAB4040582.1"/>
    </source>
</evidence>
<accession>A0A7D9LUQ2</accession>
<feature type="non-terminal residue" evidence="1">
    <location>
        <position position="1"/>
    </location>
</feature>
<comment type="caution">
    <text evidence="1">The sequence shown here is derived from an EMBL/GenBank/DDBJ whole genome shotgun (WGS) entry which is preliminary data.</text>
</comment>
<proteinExistence type="predicted"/>
<name>A0A7D9LUQ2_PARCT</name>
<evidence type="ECO:0000313" key="2">
    <source>
        <dbReference type="Proteomes" id="UP001152795"/>
    </source>
</evidence>
<protein>
    <submittedName>
        <fullName evidence="1">PREDICTED: uncharacterized protein LOC105437992</fullName>
    </submittedName>
</protein>
<keyword evidence="2" id="KW-1185">Reference proteome</keyword>
<sequence length="173" mass="19883">MDCGIGNSRRYINVTNIAEILEEHKPGLASPDIMLLLDVILRQLFIGKHLNYWLFHFWKGKSKPLSIIENDQSGSYVNLFIDMGDRNSDVDLHIASEFVCRIYAVTKTKDVNEARYQKLIQMTGKVDQNDPLANIKRIDCSLLPPSLPALMMKIRRTQYVTAMWTICHQQIMG</sequence>
<dbReference type="EMBL" id="CACRXK020026992">
    <property type="protein sequence ID" value="CAB4040582.1"/>
    <property type="molecule type" value="Genomic_DNA"/>
</dbReference>
<dbReference type="AlphaFoldDB" id="A0A7D9LUQ2"/>
<organism evidence="1 2">
    <name type="scientific">Paramuricea clavata</name>
    <name type="common">Red gorgonian</name>
    <name type="synonym">Violescent sea-whip</name>
    <dbReference type="NCBI Taxonomy" id="317549"/>
    <lineage>
        <taxon>Eukaryota</taxon>
        <taxon>Metazoa</taxon>
        <taxon>Cnidaria</taxon>
        <taxon>Anthozoa</taxon>
        <taxon>Octocorallia</taxon>
        <taxon>Malacalcyonacea</taxon>
        <taxon>Plexauridae</taxon>
        <taxon>Paramuricea</taxon>
    </lineage>
</organism>